<dbReference type="Pfam" id="PF01408">
    <property type="entry name" value="GFO_IDH_MocA"/>
    <property type="match status" value="1"/>
</dbReference>
<dbReference type="Proteomes" id="UP000755585">
    <property type="component" value="Unassembled WGS sequence"/>
</dbReference>
<protein>
    <submittedName>
        <fullName evidence="2">Dehydrogenase</fullName>
    </submittedName>
</protein>
<evidence type="ECO:0000259" key="1">
    <source>
        <dbReference type="Pfam" id="PF01408"/>
    </source>
</evidence>
<keyword evidence="3" id="KW-1185">Reference proteome</keyword>
<evidence type="ECO:0000313" key="2">
    <source>
        <dbReference type="EMBL" id="MBP2356136.1"/>
    </source>
</evidence>
<dbReference type="SUPFAM" id="SSF55347">
    <property type="entry name" value="Glyceraldehyde-3-phosphate dehydrogenase-like, C-terminal domain"/>
    <property type="match status" value="1"/>
</dbReference>
<dbReference type="InterPro" id="IPR051450">
    <property type="entry name" value="Gfo/Idh/MocA_Oxidoreductases"/>
</dbReference>
<evidence type="ECO:0000313" key="3">
    <source>
        <dbReference type="Proteomes" id="UP000755585"/>
    </source>
</evidence>
<reference evidence="2 3" key="1">
    <citation type="submission" date="2021-03" db="EMBL/GenBank/DDBJ databases">
        <title>Sequencing the genomes of 1000 actinobacteria strains.</title>
        <authorList>
            <person name="Klenk H.-P."/>
        </authorList>
    </citation>
    <scope>NUCLEOTIDE SEQUENCE [LARGE SCALE GENOMIC DNA]</scope>
    <source>
        <strain evidence="2 3">DSM 18824</strain>
    </source>
</reference>
<dbReference type="EMBL" id="JAGINT010000002">
    <property type="protein sequence ID" value="MBP2356136.1"/>
    <property type="molecule type" value="Genomic_DNA"/>
</dbReference>
<gene>
    <name evidence="2" type="ORF">JOF29_007246</name>
</gene>
<name>A0ABS4UWY3_9ACTN</name>
<dbReference type="Gene3D" id="3.40.50.720">
    <property type="entry name" value="NAD(P)-binding Rossmann-like Domain"/>
    <property type="match status" value="1"/>
</dbReference>
<comment type="caution">
    <text evidence="2">The sequence shown here is derived from an EMBL/GenBank/DDBJ whole genome shotgun (WGS) entry which is preliminary data.</text>
</comment>
<organism evidence="2 3">
    <name type="scientific">Kribbella aluminosa</name>
    <dbReference type="NCBI Taxonomy" id="416017"/>
    <lineage>
        <taxon>Bacteria</taxon>
        <taxon>Bacillati</taxon>
        <taxon>Actinomycetota</taxon>
        <taxon>Actinomycetes</taxon>
        <taxon>Propionibacteriales</taxon>
        <taxon>Kribbellaceae</taxon>
        <taxon>Kribbella</taxon>
    </lineage>
</organism>
<feature type="domain" description="Gfo/Idh/MocA-like oxidoreductase N-terminal" evidence="1">
    <location>
        <begin position="7"/>
        <end position="105"/>
    </location>
</feature>
<dbReference type="PANTHER" id="PTHR43377">
    <property type="entry name" value="BILIVERDIN REDUCTASE A"/>
    <property type="match status" value="1"/>
</dbReference>
<proteinExistence type="predicted"/>
<sequence length="253" mass="27640">MATRRPERCRVVAVAEPHEPARTAFASRHGLADEAVFISWQHLAAAPRLADAVVVAVVDDQHVDAALAFIERGYDILLEKPIATTADGCQVIAEAAAAAGVAVRICHVMRHTDYTCALKAELACENDGADHQVVAIEYDGGVTASFTLSAFTPLEHRRTRIFGTHGQLTGDGRFLEIFDFRSERRTVVDTSNDGSTQAEGHAGGDQRLVDDFVDRLLSGRRDLIMDQLPQTVDSHRVVFAAERARREGRIVTL</sequence>
<dbReference type="Gene3D" id="3.30.360.10">
    <property type="entry name" value="Dihydrodipicolinate Reductase, domain 2"/>
    <property type="match status" value="1"/>
</dbReference>
<dbReference type="PANTHER" id="PTHR43377:SF2">
    <property type="entry name" value="BINDING ROSSMANN FOLD OXIDOREDUCTASE, PUTATIVE (AFU_ORTHOLOGUE AFUA_4G00560)-RELATED"/>
    <property type="match status" value="1"/>
</dbReference>
<dbReference type="InterPro" id="IPR000683">
    <property type="entry name" value="Gfo/Idh/MocA-like_OxRdtase_N"/>
</dbReference>
<accession>A0ABS4UWY3</accession>
<dbReference type="InterPro" id="IPR036291">
    <property type="entry name" value="NAD(P)-bd_dom_sf"/>
</dbReference>
<dbReference type="SUPFAM" id="SSF51735">
    <property type="entry name" value="NAD(P)-binding Rossmann-fold domains"/>
    <property type="match status" value="1"/>
</dbReference>